<proteinExistence type="predicted"/>
<evidence type="ECO:0000313" key="1">
    <source>
        <dbReference type="EMBL" id="SBO97546.1"/>
    </source>
</evidence>
<sequence>MPGPPKASTSEPIFLPAAGGRIKLDFICLPPASYGPVDLQ</sequence>
<reference evidence="1" key="1">
    <citation type="submission" date="2016-04" db="EMBL/GenBank/DDBJ databases">
        <authorList>
            <person name="Evans L.H."/>
            <person name="Alamgir A."/>
            <person name="Owens N."/>
            <person name="Weber N.D."/>
            <person name="Virtaneva K."/>
            <person name="Barbian K."/>
            <person name="Babar A."/>
            <person name="Rosenke K."/>
        </authorList>
    </citation>
    <scope>NUCLEOTIDE SEQUENCE</scope>
    <source>
        <strain evidence="1">Nono1</strain>
    </source>
</reference>
<dbReference type="EMBL" id="LT559118">
    <property type="protein sequence ID" value="SBO97546.1"/>
    <property type="molecule type" value="Genomic_DNA"/>
</dbReference>
<accession>A0A1M4EFR0</accession>
<organism evidence="1">
    <name type="scientific">Nonomuraea gerenzanensis</name>
    <dbReference type="NCBI Taxonomy" id="93944"/>
    <lineage>
        <taxon>Bacteria</taxon>
        <taxon>Bacillati</taxon>
        <taxon>Actinomycetota</taxon>
        <taxon>Actinomycetes</taxon>
        <taxon>Streptosporangiales</taxon>
        <taxon>Streptosporangiaceae</taxon>
        <taxon>Nonomuraea</taxon>
    </lineage>
</organism>
<name>A0A1M4EFR0_9ACTN</name>
<dbReference type="AlphaFoldDB" id="A0A1M4EFR0"/>
<gene>
    <name evidence="1" type="ORF">BN4615_P7062</name>
</gene>
<protein>
    <submittedName>
        <fullName evidence="1">Uncharacterized protein</fullName>
    </submittedName>
</protein>